<evidence type="ECO:0000313" key="3">
    <source>
        <dbReference type="Proteomes" id="UP000594903"/>
    </source>
</evidence>
<dbReference type="Proteomes" id="UP000594903">
    <property type="component" value="Chromosome"/>
</dbReference>
<sequence>MPYLIKIFTAIALLFLLAACAYNPSKPRVSAGAGHSIPISTGTGTSAWVTNAVRFYPWSKGKKVRSLYGGDDSTFS</sequence>
<organism evidence="2 3">
    <name type="scientific">Oligella ureolytica</name>
    <dbReference type="NCBI Taxonomy" id="90244"/>
    <lineage>
        <taxon>Bacteria</taxon>
        <taxon>Pseudomonadati</taxon>
        <taxon>Pseudomonadota</taxon>
        <taxon>Betaproteobacteria</taxon>
        <taxon>Burkholderiales</taxon>
        <taxon>Alcaligenaceae</taxon>
        <taxon>Oligella</taxon>
    </lineage>
</organism>
<protein>
    <recommendedName>
        <fullName evidence="4">Lipoprotein</fullName>
    </recommendedName>
</protein>
<proteinExistence type="predicted"/>
<name>A0A7T3BP03_9BURK</name>
<dbReference type="RefSeq" id="WP_018575469.1">
    <property type="nucleotide sequence ID" value="NZ_CP065725.1"/>
</dbReference>
<dbReference type="PROSITE" id="PS51257">
    <property type="entry name" value="PROKAR_LIPOPROTEIN"/>
    <property type="match status" value="1"/>
</dbReference>
<gene>
    <name evidence="2" type="ORF">I6G29_08485</name>
</gene>
<accession>A0A7T3BP03</accession>
<evidence type="ECO:0000256" key="1">
    <source>
        <dbReference type="SAM" id="SignalP"/>
    </source>
</evidence>
<reference evidence="2 3" key="1">
    <citation type="submission" date="2020-12" db="EMBL/GenBank/DDBJ databases">
        <title>FDA dAtabase for Regulatory Grade micrObial Sequences (FDA-ARGOS): Supporting development and validation of Infectious Disease Dx tests.</title>
        <authorList>
            <person name="Sproer C."/>
            <person name="Gronow S."/>
            <person name="Severitt S."/>
            <person name="Schroder I."/>
            <person name="Tallon L."/>
            <person name="Sadzewicz L."/>
            <person name="Zhao X."/>
            <person name="Boylan J."/>
            <person name="Ott S."/>
            <person name="Bowen H."/>
            <person name="Vavikolanu K."/>
            <person name="Mehta A."/>
            <person name="Aluvathingal J."/>
            <person name="Nadendla S."/>
            <person name="Lowell S."/>
            <person name="Myers T."/>
            <person name="Yan Y."/>
            <person name="Sichtig H."/>
        </authorList>
    </citation>
    <scope>NUCLEOTIDE SEQUENCE [LARGE SCALE GENOMIC DNA]</scope>
    <source>
        <strain evidence="2 3">FDAARGOS_872</strain>
    </source>
</reference>
<evidence type="ECO:0000313" key="2">
    <source>
        <dbReference type="EMBL" id="QPT39214.1"/>
    </source>
</evidence>
<evidence type="ECO:0008006" key="4">
    <source>
        <dbReference type="Google" id="ProtNLM"/>
    </source>
</evidence>
<keyword evidence="1" id="KW-0732">Signal</keyword>
<keyword evidence="3" id="KW-1185">Reference proteome</keyword>
<dbReference type="EMBL" id="CP065725">
    <property type="protein sequence ID" value="QPT39214.1"/>
    <property type="molecule type" value="Genomic_DNA"/>
</dbReference>
<feature type="signal peptide" evidence="1">
    <location>
        <begin position="1"/>
        <end position="21"/>
    </location>
</feature>
<feature type="chain" id="PRO_5045040588" description="Lipoprotein" evidence="1">
    <location>
        <begin position="22"/>
        <end position="76"/>
    </location>
</feature>